<dbReference type="GO" id="GO:0040029">
    <property type="term" value="P:epigenetic regulation of gene expression"/>
    <property type="evidence" value="ECO:0007669"/>
    <property type="project" value="TreeGrafter"/>
</dbReference>
<feature type="domain" description="Histone deacetylase" evidence="10">
    <location>
        <begin position="33"/>
        <end position="337"/>
    </location>
</feature>
<dbReference type="InterPro" id="IPR023696">
    <property type="entry name" value="Ureohydrolase_dom_sf"/>
</dbReference>
<keyword evidence="5" id="KW-0378">Hydrolase</keyword>
<dbReference type="PRINTS" id="PR01270">
    <property type="entry name" value="HDASUPER"/>
</dbReference>
<gene>
    <name evidence="11" type="ORF">BSTOLATCC_MIC36391</name>
</gene>
<evidence type="ECO:0000256" key="8">
    <source>
        <dbReference type="ARBA" id="ARBA00023163"/>
    </source>
</evidence>
<evidence type="ECO:0000313" key="12">
    <source>
        <dbReference type="Proteomes" id="UP001162131"/>
    </source>
</evidence>
<organism evidence="11 12">
    <name type="scientific">Blepharisma stoltei</name>
    <dbReference type="NCBI Taxonomy" id="1481888"/>
    <lineage>
        <taxon>Eukaryota</taxon>
        <taxon>Sar</taxon>
        <taxon>Alveolata</taxon>
        <taxon>Ciliophora</taxon>
        <taxon>Postciliodesmatophora</taxon>
        <taxon>Heterotrichea</taxon>
        <taxon>Heterotrichida</taxon>
        <taxon>Blepharismidae</taxon>
        <taxon>Blepharisma</taxon>
    </lineage>
</organism>
<keyword evidence="6" id="KW-0156">Chromatin regulator</keyword>
<dbReference type="AlphaFoldDB" id="A0AAU9JMA5"/>
<dbReference type="Proteomes" id="UP001162131">
    <property type="component" value="Unassembled WGS sequence"/>
</dbReference>
<dbReference type="SUPFAM" id="SSF52768">
    <property type="entry name" value="Arginase/deacetylase"/>
    <property type="match status" value="1"/>
</dbReference>
<evidence type="ECO:0000313" key="11">
    <source>
        <dbReference type="EMBL" id="CAG9324605.1"/>
    </source>
</evidence>
<evidence type="ECO:0000256" key="1">
    <source>
        <dbReference type="ARBA" id="ARBA00004123"/>
    </source>
</evidence>
<evidence type="ECO:0000256" key="2">
    <source>
        <dbReference type="ARBA" id="ARBA00007738"/>
    </source>
</evidence>
<reference evidence="11" key="1">
    <citation type="submission" date="2021-09" db="EMBL/GenBank/DDBJ databases">
        <authorList>
            <consortium name="AG Swart"/>
            <person name="Singh M."/>
            <person name="Singh A."/>
            <person name="Seah K."/>
            <person name="Emmerich C."/>
        </authorList>
    </citation>
    <scope>NUCLEOTIDE SEQUENCE</scope>
    <source>
        <strain evidence="11">ATCC30299</strain>
    </source>
</reference>
<dbReference type="InterPro" id="IPR037138">
    <property type="entry name" value="His_deacetylse_dom_sf"/>
</dbReference>
<dbReference type="EMBL" id="CAJZBQ010000036">
    <property type="protein sequence ID" value="CAG9324605.1"/>
    <property type="molecule type" value="Genomic_DNA"/>
</dbReference>
<dbReference type="EC" id="3.5.1.98" evidence="3"/>
<dbReference type="PANTHER" id="PTHR10625">
    <property type="entry name" value="HISTONE DEACETYLASE HDAC1-RELATED"/>
    <property type="match status" value="1"/>
</dbReference>
<dbReference type="PANTHER" id="PTHR10625:SF5">
    <property type="entry name" value="HISTONE DEACETYLASE"/>
    <property type="match status" value="1"/>
</dbReference>
<dbReference type="InterPro" id="IPR023801">
    <property type="entry name" value="His_deacetylse_dom"/>
</dbReference>
<name>A0AAU9JMA5_9CILI</name>
<protein>
    <recommendedName>
        <fullName evidence="3">histone deacetylase</fullName>
        <ecNumber evidence="3">3.5.1.98</ecNumber>
    </recommendedName>
</protein>
<keyword evidence="12" id="KW-1185">Reference proteome</keyword>
<dbReference type="InterPro" id="IPR000286">
    <property type="entry name" value="HDACs"/>
</dbReference>
<dbReference type="CDD" id="cd09992">
    <property type="entry name" value="HDAC_classII"/>
    <property type="match status" value="1"/>
</dbReference>
<evidence type="ECO:0000256" key="3">
    <source>
        <dbReference type="ARBA" id="ARBA00012111"/>
    </source>
</evidence>
<sequence length="372" mass="40921">MEDLLSSLSIYNKVGYVYNPALLQHRDNPYEEHVEKPDRIEAVHSNLDAEGVLPKLISIPATEAPQEEINKVHSSVHCEKMQSIILQPGKENKKAKYSLNPDCYNNFYTYECAHLACGGMLNAVKEVASGNISSAFANIRPPGHHAKIDDVGGFCFINNVAVAAKHAISSLGIRKVFILDWDVHHGNGTQDIFKADPNVLAVSLHRYDNGDFWPNEATSAETFIGVEEGRGFNINVAWNTENGAKKSQFGDNEYKYAFDNLIFPVAKEFDPDLVLIACGFDAMRNDPLGKMALSPEIYGYMTNKVMELAGGKVVAALEGGYNLKNLRAGSKAVVSALLGEEVKSSGYDECCDLAKQCVEASMKSVNEYWTLN</sequence>
<evidence type="ECO:0000256" key="5">
    <source>
        <dbReference type="ARBA" id="ARBA00022801"/>
    </source>
</evidence>
<keyword evidence="9" id="KW-0539">Nucleus</keyword>
<comment type="caution">
    <text evidence="11">The sequence shown here is derived from an EMBL/GenBank/DDBJ whole genome shotgun (WGS) entry which is preliminary data.</text>
</comment>
<accession>A0AAU9JMA5</accession>
<keyword evidence="4" id="KW-0678">Repressor</keyword>
<evidence type="ECO:0000256" key="7">
    <source>
        <dbReference type="ARBA" id="ARBA00023015"/>
    </source>
</evidence>
<keyword evidence="8" id="KW-0804">Transcription</keyword>
<dbReference type="Gene3D" id="3.40.800.20">
    <property type="entry name" value="Histone deacetylase domain"/>
    <property type="match status" value="1"/>
</dbReference>
<dbReference type="GO" id="GO:0000118">
    <property type="term" value="C:histone deacetylase complex"/>
    <property type="evidence" value="ECO:0007669"/>
    <property type="project" value="TreeGrafter"/>
</dbReference>
<comment type="similarity">
    <text evidence="2">Belongs to the histone deacetylase family. HD type 2 subfamily.</text>
</comment>
<evidence type="ECO:0000259" key="10">
    <source>
        <dbReference type="Pfam" id="PF00850"/>
    </source>
</evidence>
<dbReference type="GO" id="GO:0141221">
    <property type="term" value="F:histone deacetylase activity, hydrolytic mechanism"/>
    <property type="evidence" value="ECO:0007669"/>
    <property type="project" value="UniProtKB-EC"/>
</dbReference>
<keyword evidence="7" id="KW-0805">Transcription regulation</keyword>
<evidence type="ECO:0000256" key="9">
    <source>
        <dbReference type="ARBA" id="ARBA00023242"/>
    </source>
</evidence>
<dbReference type="Pfam" id="PF00850">
    <property type="entry name" value="Hist_deacetyl"/>
    <property type="match status" value="1"/>
</dbReference>
<evidence type="ECO:0000256" key="6">
    <source>
        <dbReference type="ARBA" id="ARBA00022853"/>
    </source>
</evidence>
<comment type="subcellular location">
    <subcellularLocation>
        <location evidence="1">Nucleus</location>
    </subcellularLocation>
</comment>
<evidence type="ECO:0000256" key="4">
    <source>
        <dbReference type="ARBA" id="ARBA00022491"/>
    </source>
</evidence>
<proteinExistence type="inferred from homology"/>